<evidence type="ECO:0000259" key="1">
    <source>
        <dbReference type="Pfam" id="PF22936"/>
    </source>
</evidence>
<organism>
    <name type="scientific">Solenopsis invicta</name>
    <name type="common">Red imported fire ant</name>
    <name type="synonym">Solenopsis wagneri</name>
    <dbReference type="NCBI Taxonomy" id="13686"/>
    <lineage>
        <taxon>Eukaryota</taxon>
        <taxon>Metazoa</taxon>
        <taxon>Ecdysozoa</taxon>
        <taxon>Arthropoda</taxon>
        <taxon>Hexapoda</taxon>
        <taxon>Insecta</taxon>
        <taxon>Pterygota</taxon>
        <taxon>Neoptera</taxon>
        <taxon>Endopterygota</taxon>
        <taxon>Hymenoptera</taxon>
        <taxon>Apocrita</taxon>
        <taxon>Aculeata</taxon>
        <taxon>Formicoidea</taxon>
        <taxon>Formicidae</taxon>
        <taxon>Myrmicinae</taxon>
        <taxon>Solenopsis</taxon>
    </lineage>
</organism>
<protein>
    <recommendedName>
        <fullName evidence="1">Retrovirus-related Pol polyprotein from transposon TNT 1-94-like beta-barrel domain-containing protein</fullName>
    </recommendedName>
</protein>
<dbReference type="InterPro" id="IPR054722">
    <property type="entry name" value="PolX-like_BBD"/>
</dbReference>
<feature type="non-terminal residue" evidence="2">
    <location>
        <position position="1"/>
    </location>
</feature>
<feature type="domain" description="Retrovirus-related Pol polyprotein from transposon TNT 1-94-like beta-barrel" evidence="1">
    <location>
        <begin position="17"/>
        <end position="51"/>
    </location>
</feature>
<feature type="non-terminal residue" evidence="2">
    <location>
        <position position="51"/>
    </location>
</feature>
<dbReference type="Pfam" id="PF22936">
    <property type="entry name" value="Pol_BBD"/>
    <property type="match status" value="1"/>
</dbReference>
<dbReference type="EMBL" id="GL768478">
    <property type="protein sequence ID" value="EFZ11263.1"/>
    <property type="molecule type" value="Genomic_DNA"/>
</dbReference>
<accession>E9J7E0</accession>
<proteinExistence type="predicted"/>
<name>E9J7E0_SOLIN</name>
<sequence length="51" mass="5955">FAFVMEVENAECEQDVWLMDSGATNHYCLHREWFVTYEVFAKPLTVLVGNN</sequence>
<dbReference type="AlphaFoldDB" id="E9J7E0"/>
<dbReference type="HOGENOM" id="CLU_3112477_0_0_1"/>
<reference evidence="2" key="1">
    <citation type="journal article" date="2011" name="Proc. Natl. Acad. Sci. U.S.A.">
        <title>The genome of the fire ant Solenopsis invicta.</title>
        <authorList>
            <person name="Wurm Y."/>
            <person name="Wang J."/>
            <person name="Riba-Grognuz O."/>
            <person name="Corona M."/>
            <person name="Nygaard S."/>
            <person name="Hunt B.G."/>
            <person name="Ingram K.K."/>
            <person name="Falquet L."/>
            <person name="Nipitwattanaphon M."/>
            <person name="Gotzek D."/>
            <person name="Dijkstra M.B."/>
            <person name="Oettler J."/>
            <person name="Comtesse F."/>
            <person name="Shih C.J."/>
            <person name="Wu W.J."/>
            <person name="Yang C.C."/>
            <person name="Thomas J."/>
            <person name="Beaudoing E."/>
            <person name="Pradervand S."/>
            <person name="Flegel V."/>
            <person name="Cook E.D."/>
            <person name="Fabbretti R."/>
            <person name="Stockinger H."/>
            <person name="Long L."/>
            <person name="Farmerie W.G."/>
            <person name="Oakey J."/>
            <person name="Boomsma J.J."/>
            <person name="Pamilo P."/>
            <person name="Yi S.V."/>
            <person name="Heinze J."/>
            <person name="Goodisman M.A."/>
            <person name="Farinelli L."/>
            <person name="Harshman K."/>
            <person name="Hulo N."/>
            <person name="Cerutti L."/>
            <person name="Xenarios I."/>
            <person name="Shoemaker D."/>
            <person name="Keller L."/>
        </authorList>
    </citation>
    <scope>NUCLEOTIDE SEQUENCE [LARGE SCALE GENOMIC DNA]</scope>
</reference>
<gene>
    <name evidence="2" type="ORF">SINV_04985</name>
</gene>
<evidence type="ECO:0000313" key="2">
    <source>
        <dbReference type="EMBL" id="EFZ11263.1"/>
    </source>
</evidence>